<dbReference type="Gene3D" id="3.40.640.10">
    <property type="entry name" value="Type I PLP-dependent aspartate aminotransferase-like (Major domain)"/>
    <property type="match status" value="1"/>
</dbReference>
<evidence type="ECO:0000256" key="2">
    <source>
        <dbReference type="ARBA" id="ARBA00003120"/>
    </source>
</evidence>
<name>A0A7W9ZID2_NOVIT</name>
<comment type="catalytic activity">
    <reaction evidence="11">
        <text>(sulfur carrier)-H + L-cysteine = (sulfur carrier)-SH + L-alanine</text>
        <dbReference type="Rhea" id="RHEA:43892"/>
        <dbReference type="Rhea" id="RHEA-COMP:14737"/>
        <dbReference type="Rhea" id="RHEA-COMP:14739"/>
        <dbReference type="ChEBI" id="CHEBI:29917"/>
        <dbReference type="ChEBI" id="CHEBI:35235"/>
        <dbReference type="ChEBI" id="CHEBI:57972"/>
        <dbReference type="ChEBI" id="CHEBI:64428"/>
        <dbReference type="EC" id="2.8.1.7"/>
    </reaction>
</comment>
<dbReference type="SUPFAM" id="SSF53383">
    <property type="entry name" value="PLP-dependent transferases"/>
    <property type="match status" value="1"/>
</dbReference>
<dbReference type="InterPro" id="IPR015422">
    <property type="entry name" value="PyrdxlP-dep_Trfase_small"/>
</dbReference>
<dbReference type="Gene3D" id="3.90.1150.10">
    <property type="entry name" value="Aspartate Aminotransferase, domain 1"/>
    <property type="match status" value="1"/>
</dbReference>
<protein>
    <recommendedName>
        <fullName evidence="5">Cysteine desulfurase</fullName>
        <ecNumber evidence="4">2.8.1.7</ecNumber>
    </recommendedName>
</protein>
<evidence type="ECO:0000256" key="5">
    <source>
        <dbReference type="ARBA" id="ARBA00013558"/>
    </source>
</evidence>
<dbReference type="PANTHER" id="PTHR11601:SF34">
    <property type="entry name" value="CYSTEINE DESULFURASE"/>
    <property type="match status" value="1"/>
</dbReference>
<evidence type="ECO:0000256" key="10">
    <source>
        <dbReference type="ARBA" id="ARBA00023014"/>
    </source>
</evidence>
<dbReference type="AlphaFoldDB" id="A0A7W9ZID2"/>
<dbReference type="InterPro" id="IPR016454">
    <property type="entry name" value="Cysteine_dSase"/>
</dbReference>
<dbReference type="GO" id="GO:0046872">
    <property type="term" value="F:metal ion binding"/>
    <property type="evidence" value="ECO:0007669"/>
    <property type="project" value="UniProtKB-KW"/>
</dbReference>
<reference evidence="14 15" key="1">
    <citation type="submission" date="2020-08" db="EMBL/GenBank/DDBJ databases">
        <title>Genomic Encyclopedia of Type Strains, Phase IV (KMG-IV): sequencing the most valuable type-strain genomes for metagenomic binning, comparative biology and taxonomic classification.</title>
        <authorList>
            <person name="Goeker M."/>
        </authorList>
    </citation>
    <scope>NUCLEOTIDE SEQUENCE [LARGE SCALE GENOMIC DNA]</scope>
    <source>
        <strain evidence="14 15">DSM 11590</strain>
    </source>
</reference>
<keyword evidence="7" id="KW-0479">Metal-binding</keyword>
<dbReference type="PANTHER" id="PTHR11601">
    <property type="entry name" value="CYSTEINE DESULFURYLASE FAMILY MEMBER"/>
    <property type="match status" value="1"/>
</dbReference>
<evidence type="ECO:0000256" key="11">
    <source>
        <dbReference type="ARBA" id="ARBA00050776"/>
    </source>
</evidence>
<evidence type="ECO:0000256" key="9">
    <source>
        <dbReference type="ARBA" id="ARBA00023004"/>
    </source>
</evidence>
<comment type="function">
    <text evidence="2">Catalyzes the removal of elemental sulfur atoms from cysteine to produce alanine. Seems to participate in the biosynthesis of the nitrogenase metalloclusters by providing the inorganic sulfur required for the Fe-S core formation.</text>
</comment>
<dbReference type="EMBL" id="JACIIX010000016">
    <property type="protein sequence ID" value="MBB6212006.1"/>
    <property type="molecule type" value="Genomic_DNA"/>
</dbReference>
<dbReference type="GO" id="GO:0031071">
    <property type="term" value="F:cysteine desulfurase activity"/>
    <property type="evidence" value="ECO:0007669"/>
    <property type="project" value="UniProtKB-EC"/>
</dbReference>
<evidence type="ECO:0000256" key="6">
    <source>
        <dbReference type="ARBA" id="ARBA00022679"/>
    </source>
</evidence>
<dbReference type="Gene3D" id="1.10.260.50">
    <property type="match status" value="1"/>
</dbReference>
<dbReference type="PIRSF" id="PIRSF005572">
    <property type="entry name" value="NifS"/>
    <property type="match status" value="1"/>
</dbReference>
<gene>
    <name evidence="14" type="ORF">FHS48_003453</name>
</gene>
<evidence type="ECO:0000259" key="13">
    <source>
        <dbReference type="Pfam" id="PF00266"/>
    </source>
</evidence>
<dbReference type="PROSITE" id="PS00595">
    <property type="entry name" value="AA_TRANSFER_CLASS_5"/>
    <property type="match status" value="1"/>
</dbReference>
<dbReference type="EC" id="2.8.1.7" evidence="4"/>
<dbReference type="InterPro" id="IPR020578">
    <property type="entry name" value="Aminotrans_V_PyrdxlP_BS"/>
</dbReference>
<evidence type="ECO:0000256" key="4">
    <source>
        <dbReference type="ARBA" id="ARBA00012239"/>
    </source>
</evidence>
<evidence type="ECO:0000256" key="7">
    <source>
        <dbReference type="ARBA" id="ARBA00022723"/>
    </source>
</evidence>
<keyword evidence="6 14" id="KW-0808">Transferase</keyword>
<comment type="caution">
    <text evidence="14">The sequence shown here is derived from an EMBL/GenBank/DDBJ whole genome shotgun (WGS) entry which is preliminary data.</text>
</comment>
<dbReference type="InterPro" id="IPR000192">
    <property type="entry name" value="Aminotrans_V_dom"/>
</dbReference>
<evidence type="ECO:0000256" key="3">
    <source>
        <dbReference type="ARBA" id="ARBA00006490"/>
    </source>
</evidence>
<dbReference type="InterPro" id="IPR015424">
    <property type="entry name" value="PyrdxlP-dep_Trfase"/>
</dbReference>
<keyword evidence="15" id="KW-1185">Reference proteome</keyword>
<evidence type="ECO:0000313" key="15">
    <source>
        <dbReference type="Proteomes" id="UP000544872"/>
    </source>
</evidence>
<organism evidence="14 15">
    <name type="scientific">Novispirillum itersonii</name>
    <name type="common">Aquaspirillum itersonii</name>
    <dbReference type="NCBI Taxonomy" id="189"/>
    <lineage>
        <taxon>Bacteria</taxon>
        <taxon>Pseudomonadati</taxon>
        <taxon>Pseudomonadota</taxon>
        <taxon>Alphaproteobacteria</taxon>
        <taxon>Rhodospirillales</taxon>
        <taxon>Novispirillaceae</taxon>
        <taxon>Novispirillum</taxon>
    </lineage>
</organism>
<accession>A0A7W9ZID2</accession>
<evidence type="ECO:0000256" key="12">
    <source>
        <dbReference type="RuleBase" id="RU004504"/>
    </source>
</evidence>
<keyword evidence="9" id="KW-0408">Iron</keyword>
<proteinExistence type="inferred from homology"/>
<dbReference type="Pfam" id="PF00266">
    <property type="entry name" value="Aminotran_5"/>
    <property type="match status" value="1"/>
</dbReference>
<keyword evidence="8" id="KW-0663">Pyridoxal phosphate</keyword>
<evidence type="ECO:0000313" key="14">
    <source>
        <dbReference type="EMBL" id="MBB6212006.1"/>
    </source>
</evidence>
<dbReference type="Proteomes" id="UP000544872">
    <property type="component" value="Unassembled WGS sequence"/>
</dbReference>
<evidence type="ECO:0000256" key="1">
    <source>
        <dbReference type="ARBA" id="ARBA00001933"/>
    </source>
</evidence>
<dbReference type="InterPro" id="IPR015421">
    <property type="entry name" value="PyrdxlP-dep_Trfase_major"/>
</dbReference>
<comment type="cofactor">
    <cofactor evidence="1 12">
        <name>pyridoxal 5'-phosphate</name>
        <dbReference type="ChEBI" id="CHEBI:597326"/>
    </cofactor>
</comment>
<dbReference type="GO" id="GO:0051536">
    <property type="term" value="F:iron-sulfur cluster binding"/>
    <property type="evidence" value="ECO:0007669"/>
    <property type="project" value="UniProtKB-KW"/>
</dbReference>
<evidence type="ECO:0000256" key="8">
    <source>
        <dbReference type="ARBA" id="ARBA00022898"/>
    </source>
</evidence>
<comment type="similarity">
    <text evidence="3">Belongs to the class-V pyridoxal-phosphate-dependent aminotransferase family. NifS/IscS subfamily.</text>
</comment>
<dbReference type="RefSeq" id="WP_184265284.1">
    <property type="nucleotide sequence ID" value="NZ_JACIIX010000016.1"/>
</dbReference>
<feature type="domain" description="Aminotransferase class V" evidence="13">
    <location>
        <begin position="3"/>
        <end position="355"/>
    </location>
</feature>
<keyword evidence="10" id="KW-0411">Iron-sulfur</keyword>
<sequence>MIHYLDYNATAPARPEAVAAVTAALSVPGNPSSVHGAGRAARALMEDSRDRVAALAGASPRQVIFTSGGTEAMALALNGFAGRCVLMSAIEHPCAPATAPQAERLPVGADGLLDLVALEARLSDPARPAPAALVVMLANNETGVIQPLPQVVALARAHGCAVICDAVQALGKIPVSFAALDVDFLVISGHKIGGPQGIGALIARVAELVPPLMTGGGQERGKRGGTQNLPGIAGFGAASSAVLAHGAEEQGRLAALRDRLEAGVRALAPSAVIWGVDSPRLPNTSCIGLPGVAQQRQIMALDLAGIAVSAGSACSSGKLEPSPVLRAMGADEGTAREAIRVSFGWASTEADVDAFLTAYAPLAAAAR</sequence>